<feature type="region of interest" description="Disordered" evidence="1">
    <location>
        <begin position="1"/>
        <end position="111"/>
    </location>
</feature>
<feature type="compositionally biased region" description="Low complexity" evidence="1">
    <location>
        <begin position="210"/>
        <end position="250"/>
    </location>
</feature>
<feature type="compositionally biased region" description="Polar residues" evidence="1">
    <location>
        <begin position="19"/>
        <end position="46"/>
    </location>
</feature>
<feature type="compositionally biased region" description="Low complexity" evidence="1">
    <location>
        <begin position="89"/>
        <end position="107"/>
    </location>
</feature>
<dbReference type="RefSeq" id="XP_013249717.1">
    <property type="nucleotide sequence ID" value="XM_013394263.1"/>
</dbReference>
<dbReference type="GeneID" id="25273124"/>
<feature type="compositionally biased region" description="Gly residues" evidence="1">
    <location>
        <begin position="62"/>
        <end position="75"/>
    </location>
</feature>
<feature type="region of interest" description="Disordered" evidence="1">
    <location>
        <begin position="210"/>
        <end position="364"/>
    </location>
</feature>
<sequence length="364" mass="37766">MPENFNQRAAPQACGVSADTPTPSGVSFAGPSNNSSASSMQRTTIRNVWGRPPAAAAAAGGAAAGGGAAAAGGGAAANRNTYEREWPGLSSNPSPQQQQQTRQSRLSYPRGRRRTLLEGTSLNATGAAGAAGAARAAAAAAAQPLERNTNHEAELDSRREIFSVTTERHPLYLEAAVEFLRLALLHDELECSEASLTTFGDMLLREIPPQLLRPNRPLRGNNPTTSNTTINSNPTSSNTINNNNPTTNTTPPRPIPRTRRPAPIPTPGAGPDIMRESGVSLYVSVNNNSSNSSNSSNSTSSTRGSRGSRSSISSNASSNSNASNINSAAPAPTGRRAAAAAAAAAAAQQQSSNEAPRLTRHRMR</sequence>
<dbReference type="OMA" id="RNTNHEA"/>
<reference evidence="2" key="2">
    <citation type="submission" date="2013-10" db="EMBL/GenBank/DDBJ databases">
        <authorList>
            <person name="Aslett M."/>
        </authorList>
    </citation>
    <scope>NUCLEOTIDE SEQUENCE</scope>
    <source>
        <strain evidence="2">Houghton</strain>
    </source>
</reference>
<evidence type="ECO:0000256" key="1">
    <source>
        <dbReference type="SAM" id="MobiDB-lite"/>
    </source>
</evidence>
<reference evidence="2" key="1">
    <citation type="submission" date="2013-10" db="EMBL/GenBank/DDBJ databases">
        <title>Genomic analysis of the causative agents of coccidiosis in chickens.</title>
        <authorList>
            <person name="Reid A.J."/>
            <person name="Blake D."/>
            <person name="Billington K."/>
            <person name="Browne H."/>
            <person name="Dunn M."/>
            <person name="Hung S."/>
            <person name="Kawahara F."/>
            <person name="Miranda-Saavedra D."/>
            <person name="Mourier T."/>
            <person name="Nagra H."/>
            <person name="Otto T.D."/>
            <person name="Rawlings N."/>
            <person name="Sanchez A."/>
            <person name="Sanders M."/>
            <person name="Subramaniam C."/>
            <person name="Tay Y."/>
            <person name="Dear P."/>
            <person name="Doerig C."/>
            <person name="Gruber A."/>
            <person name="Parkinson J."/>
            <person name="Shirley M."/>
            <person name="Wan K.L."/>
            <person name="Berriman M."/>
            <person name="Tomley F."/>
            <person name="Pain A."/>
        </authorList>
    </citation>
    <scope>NUCLEOTIDE SEQUENCE</scope>
    <source>
        <strain evidence="2">Houghton</strain>
    </source>
</reference>
<feature type="compositionally biased region" description="Low complexity" evidence="1">
    <location>
        <begin position="283"/>
        <end position="347"/>
    </location>
</feature>
<dbReference type="AlphaFoldDB" id="U6GJ93"/>
<proteinExistence type="predicted"/>
<dbReference type="VEuPathDB" id="ToxoDB:EAH_00050540"/>
<feature type="non-terminal residue" evidence="2">
    <location>
        <position position="364"/>
    </location>
</feature>
<dbReference type="Proteomes" id="UP000018050">
    <property type="component" value="Unassembled WGS sequence"/>
</dbReference>
<organism evidence="2 3">
    <name type="scientific">Eimeria acervulina</name>
    <name type="common">Coccidian parasite</name>
    <dbReference type="NCBI Taxonomy" id="5801"/>
    <lineage>
        <taxon>Eukaryota</taxon>
        <taxon>Sar</taxon>
        <taxon>Alveolata</taxon>
        <taxon>Apicomplexa</taxon>
        <taxon>Conoidasida</taxon>
        <taxon>Coccidia</taxon>
        <taxon>Eucoccidiorida</taxon>
        <taxon>Eimeriorina</taxon>
        <taxon>Eimeriidae</taxon>
        <taxon>Eimeria</taxon>
    </lineage>
</organism>
<protein>
    <submittedName>
        <fullName evidence="2">Uncharacterized protein</fullName>
    </submittedName>
</protein>
<accession>U6GJ93</accession>
<evidence type="ECO:0000313" key="2">
    <source>
        <dbReference type="EMBL" id="CDI80311.1"/>
    </source>
</evidence>
<gene>
    <name evidence="2" type="ORF">EAH_00050540</name>
</gene>
<dbReference type="EMBL" id="HG671181">
    <property type="protein sequence ID" value="CDI80311.1"/>
    <property type="molecule type" value="Genomic_DNA"/>
</dbReference>
<name>U6GJ93_EIMAC</name>
<keyword evidence="3" id="KW-1185">Reference proteome</keyword>
<evidence type="ECO:0000313" key="3">
    <source>
        <dbReference type="Proteomes" id="UP000018050"/>
    </source>
</evidence>
<dbReference type="OrthoDB" id="10685633at2759"/>